<dbReference type="Proteomes" id="UP000831701">
    <property type="component" value="Chromosome 5"/>
</dbReference>
<name>A0ACB8X077_9TELE</name>
<dbReference type="EMBL" id="CM041535">
    <property type="protein sequence ID" value="KAI3372353.1"/>
    <property type="molecule type" value="Genomic_DNA"/>
</dbReference>
<accession>A0ACB8X077</accession>
<gene>
    <name evidence="1" type="ORF">L3Q82_022849</name>
</gene>
<proteinExistence type="predicted"/>
<protein>
    <submittedName>
        <fullName evidence="1">Uncharacterized protein</fullName>
    </submittedName>
</protein>
<evidence type="ECO:0000313" key="2">
    <source>
        <dbReference type="Proteomes" id="UP000831701"/>
    </source>
</evidence>
<keyword evidence="2" id="KW-1185">Reference proteome</keyword>
<evidence type="ECO:0000313" key="1">
    <source>
        <dbReference type="EMBL" id="KAI3372353.1"/>
    </source>
</evidence>
<feature type="non-terminal residue" evidence="1">
    <location>
        <position position="1"/>
    </location>
</feature>
<reference evidence="1" key="1">
    <citation type="submission" date="2022-04" db="EMBL/GenBank/DDBJ databases">
        <title>Jade perch genome.</title>
        <authorList>
            <person name="Chao B."/>
        </authorList>
    </citation>
    <scope>NUCLEOTIDE SEQUENCE</scope>
    <source>
        <strain evidence="1">CB-2022</strain>
    </source>
</reference>
<sequence length="2036" mass="230956">VKKKNLSAQRGTQTHFSPEQSRTQAEEDVAVAVDRDGFMENFFRRVEEVRGLIDKISYQVEEVRKMHSMILSAPNPDDRTKDQLNALTNDIKGNANVVRTKLKSMEQSMPKDDAVNRASVDFRIQKTQHTVLSRKFVEVMTQYNETQVSFRERSKGRIQRQLEITGRVTTNEELEDMLESGNPSIFTSDIISDSQITRQALNEIESRHQDIMRLESSIRELHAMFMDMAMLVETQGDMVNNIEKNVSNAAEYIFSAKEETKKAVRYQKKSRRGTMGCQKTCKVEKLLKQSQREVVWSQRQRVAAAKKNSRMRGTDKLRNEVLPLQLPGVQHLDSFRLLEDNSRALRLSQETLSHQRLKQKLLFQNPGKRDPVSDHLRLSLDETPVETETHRWLPAARLDMRELVFKACTVSVWEKETEISTRRKECEALEAEVKKKNQTCQTLENELQDFLQENKHLNLQLFNNSHKASEYETVKSEYAQLKETLGAVTQERDLALWERNQLQDKLENLEQVLKHMREAAERRQQLELEHEQALAVLNAKQQEIDLLQKAQVEAKKEHEGAVHLLEAKVRELEEKCRTQSEQFNLLSKELEKFRLQAGKFDILSTEPLTLCESPGSPNKSLSQLLNGLAAPIGKGNEAPTSRSLISEFIRPLQISGDKPELLSVKPTFLTRSRTRSPARAFLSEMDKELGSTTRSKPRFTGKVRLCIARYSYNPYDGPNEHPEAELPLVAGKYLYVYGTMDEDGFYEGELLDGQRGLVPSNFVDFVQDEETSPVQHRDTVAKEPGYLNHSSLGQQRLGVGTGTGKGISSLLSDSKLDCLSTSSLGMDLLGSSSNGTGTLDVSIDEIGEDIVPYPRRINLIKQLAKSVIIGWDPPVVPPGWGSISGYNVLVDKELRMSVPYGGRTKALIEKLNLATNTYRISVHSVTDRGPSDELRCTMLVGKDVVVAPYYLRVDSITQVSAELSWMPSNSNYSHTIFLNGAEYDMVKPGGYKYKFFNLKPMTVYKVKVVAQPHQVPWQLPMDQREKREISVEFCTQPAGPPLPPQEVQVQCGQTPGVLQVRWKPPPLTSSGTSNGASVIGYAVCTKGQKIAEVLYPTADYVTVELNRIQCLEAREVIVRTLSTQGESQDSPVAIIPHNLLGSPRLSHRTTAPPHTMPHQPHPAHSQTHPPYPSTYPPNHPQPQVQPLPRAQPHTLPHAQLHSQPIRHPPPHPQPHFQRHPMPKSKPLVSAREPETKEHEVGLRSAQPWERSPSPLPPMRGPNLEPPHFQPRRSPSPQRILPQPQGVPIPNTIAKAMAREAAQRVFAEGNRVEKRNIFSDRANALHPLNSDEEEDGYDSPHARRRGASVDEFLRGSELGRQHHQHHYSHSEEYHTESSRGSDLSDIMEEDEEDLYSEMQLEEGRRRSINSHNTLKAYYKRQDLAEERDCWDLQREVVKQKSLRSKRLHSIPEVAEEELDGVDGMGQRLCFEDGGRPGTPHTQRRAFPQDNHLPPSKNSRHLQRQRSSPRFTDSRYCYNPDDRSLGRPNRQNTKSPDSGLDCGSEEEGSLGRGHRGYYAHGSPMRGPVHIIHCEGPVERRALAMGRKRTLTRQCSVEEEFSDVPATSAKSVHTGDFRNREHFGPGRDAGPRNYTREGALSEGRLNELDRVYYSPHREARAQSLSRLNRDQPLIIGNSPSHGAADRLEHSGRRLVHIGTPPQQRPIPSIEITMDSNSEGSEGNLSPVKEDVYYGSVARRRIWRSMSSEDQYALTERHLLLSLPLQPAWLYKAGSSSRGLLYVSDGYGGRRHGRGRRSPDYYEESEPEELTRVFVALFDYDPMSMSPNPDAADEELPFKEGQIIKVFGNKDTDGFYRAEIRDRVGLIPCNMVSEIQTEDDDMMEQLLKQGFLPLNTPVEKLERNRRSGRQHSMSTRRMVALYDYDPRESSPNVDVEAELTFCAGDVITVFGEIDEDGFYYGELNGHKGLVPSNFLEEVPDDVEVFLTDSPSRYPQDTPARIKTKRKQPTNKCLSEPFATQQKQQDLEDAHRRILSKINLK</sequence>
<comment type="caution">
    <text evidence="1">The sequence shown here is derived from an EMBL/GenBank/DDBJ whole genome shotgun (WGS) entry which is preliminary data.</text>
</comment>
<organism evidence="1 2">
    <name type="scientific">Scortum barcoo</name>
    <name type="common">barcoo grunter</name>
    <dbReference type="NCBI Taxonomy" id="214431"/>
    <lineage>
        <taxon>Eukaryota</taxon>
        <taxon>Metazoa</taxon>
        <taxon>Chordata</taxon>
        <taxon>Craniata</taxon>
        <taxon>Vertebrata</taxon>
        <taxon>Euteleostomi</taxon>
        <taxon>Actinopterygii</taxon>
        <taxon>Neopterygii</taxon>
        <taxon>Teleostei</taxon>
        <taxon>Neoteleostei</taxon>
        <taxon>Acanthomorphata</taxon>
        <taxon>Eupercaria</taxon>
        <taxon>Centrarchiformes</taxon>
        <taxon>Terapontoidei</taxon>
        <taxon>Terapontidae</taxon>
        <taxon>Scortum</taxon>
    </lineage>
</organism>